<proteinExistence type="predicted"/>
<feature type="region of interest" description="Disordered" evidence="1">
    <location>
        <begin position="266"/>
        <end position="296"/>
    </location>
</feature>
<gene>
    <name evidence="2" type="primary">Contig9163.g9803</name>
    <name evidence="2" type="ORF">STYLEM_12703</name>
</gene>
<feature type="region of interest" description="Disordered" evidence="1">
    <location>
        <begin position="207"/>
        <end position="231"/>
    </location>
</feature>
<evidence type="ECO:0000313" key="3">
    <source>
        <dbReference type="Proteomes" id="UP000039865"/>
    </source>
</evidence>
<dbReference type="AlphaFoldDB" id="A0A078AMN1"/>
<protein>
    <submittedName>
        <fullName evidence="2">Uncharacterized protein</fullName>
    </submittedName>
</protein>
<sequence>MSQLQDLSYYNTSPIQSKAPKIDLISTLLNQKREIRRLIKVTNNILVKQNQKQQFDIQEEDLSMKYSNLRRENISIEMDRNEFTNSQFKEHRYGCKELINAKGLSNGLKICSLDINQSQQFLLPKISSFIEQKGMRKYSISDKRNSTLTNQNPSSENTALQSQTQLFKLPYVYNKAQGDIQNNQQEQTEMVRSAQNFKIQLVPLEGKQKKERRTQFQQRKFQSTPNNEINQNPTMLKVESILSNSKLPPPPPLHRKHDSTSINSRLESISNISSHSTTRKIQNKKELGEPQSGRRKYNLQKAFKVSFMSRGGNRISLAKTKSSGSGILIT</sequence>
<feature type="compositionally biased region" description="Polar residues" evidence="1">
    <location>
        <begin position="146"/>
        <end position="160"/>
    </location>
</feature>
<feature type="region of interest" description="Disordered" evidence="1">
    <location>
        <begin position="141"/>
        <end position="160"/>
    </location>
</feature>
<feature type="compositionally biased region" description="Polar residues" evidence="1">
    <location>
        <begin position="215"/>
        <end position="231"/>
    </location>
</feature>
<dbReference type="InParanoid" id="A0A078AMN1"/>
<feature type="compositionally biased region" description="Polar residues" evidence="1">
    <location>
        <begin position="266"/>
        <end position="276"/>
    </location>
</feature>
<reference evidence="2 3" key="1">
    <citation type="submission" date="2014-06" db="EMBL/GenBank/DDBJ databases">
        <authorList>
            <person name="Swart Estienne"/>
        </authorList>
    </citation>
    <scope>NUCLEOTIDE SEQUENCE [LARGE SCALE GENOMIC DNA]</scope>
    <source>
        <strain evidence="2 3">130c</strain>
    </source>
</reference>
<dbReference type="Proteomes" id="UP000039865">
    <property type="component" value="Unassembled WGS sequence"/>
</dbReference>
<evidence type="ECO:0000256" key="1">
    <source>
        <dbReference type="SAM" id="MobiDB-lite"/>
    </source>
</evidence>
<dbReference type="EMBL" id="CCKQ01012048">
    <property type="protein sequence ID" value="CDW83655.1"/>
    <property type="molecule type" value="Genomic_DNA"/>
</dbReference>
<organism evidence="2 3">
    <name type="scientific">Stylonychia lemnae</name>
    <name type="common">Ciliate</name>
    <dbReference type="NCBI Taxonomy" id="5949"/>
    <lineage>
        <taxon>Eukaryota</taxon>
        <taxon>Sar</taxon>
        <taxon>Alveolata</taxon>
        <taxon>Ciliophora</taxon>
        <taxon>Intramacronucleata</taxon>
        <taxon>Spirotrichea</taxon>
        <taxon>Stichotrichia</taxon>
        <taxon>Sporadotrichida</taxon>
        <taxon>Oxytrichidae</taxon>
        <taxon>Stylonychinae</taxon>
        <taxon>Stylonychia</taxon>
    </lineage>
</organism>
<keyword evidence="3" id="KW-1185">Reference proteome</keyword>
<evidence type="ECO:0000313" key="2">
    <source>
        <dbReference type="EMBL" id="CDW83655.1"/>
    </source>
</evidence>
<accession>A0A078AMN1</accession>
<name>A0A078AMN1_STYLE</name>